<evidence type="ECO:0000313" key="2">
    <source>
        <dbReference type="Proteomes" id="UP000005408"/>
    </source>
</evidence>
<dbReference type="EnsemblMetazoa" id="G7848.1">
    <property type="protein sequence ID" value="G7848.1:cds"/>
    <property type="gene ID" value="G7848"/>
</dbReference>
<dbReference type="InterPro" id="IPR009003">
    <property type="entry name" value="Peptidase_S1_PA"/>
</dbReference>
<proteinExistence type="predicted"/>
<dbReference type="AlphaFoldDB" id="A0A8W8NLM9"/>
<dbReference type="Proteomes" id="UP000005408">
    <property type="component" value="Unassembled WGS sequence"/>
</dbReference>
<dbReference type="SUPFAM" id="SSF50494">
    <property type="entry name" value="Trypsin-like serine proteases"/>
    <property type="match status" value="1"/>
</dbReference>
<protein>
    <submittedName>
        <fullName evidence="1">Uncharacterized protein</fullName>
    </submittedName>
</protein>
<evidence type="ECO:0000313" key="1">
    <source>
        <dbReference type="EnsemblMetazoa" id="G7848.1:cds"/>
    </source>
</evidence>
<reference evidence="1" key="1">
    <citation type="submission" date="2022-08" db="UniProtKB">
        <authorList>
            <consortium name="EnsemblMetazoa"/>
        </authorList>
    </citation>
    <scope>IDENTIFICATION</scope>
    <source>
        <strain evidence="1">05x7-T-G4-1.051#20</strain>
    </source>
</reference>
<organism evidence="1 2">
    <name type="scientific">Magallana gigas</name>
    <name type="common">Pacific oyster</name>
    <name type="synonym">Crassostrea gigas</name>
    <dbReference type="NCBI Taxonomy" id="29159"/>
    <lineage>
        <taxon>Eukaryota</taxon>
        <taxon>Metazoa</taxon>
        <taxon>Spiralia</taxon>
        <taxon>Lophotrochozoa</taxon>
        <taxon>Mollusca</taxon>
        <taxon>Bivalvia</taxon>
        <taxon>Autobranchia</taxon>
        <taxon>Pteriomorphia</taxon>
        <taxon>Ostreida</taxon>
        <taxon>Ostreoidea</taxon>
        <taxon>Ostreidae</taxon>
        <taxon>Magallana</taxon>
    </lineage>
</organism>
<name>A0A8W8NLM9_MAGGI</name>
<keyword evidence="2" id="KW-1185">Reference proteome</keyword>
<accession>A0A8W8NLM9</accession>
<sequence>MLIKNINREHLVKPGEVCVFELDVINEGDQLVVIQKDNCSQKLFYSNEENIARIILIRSDSIPVIEAKLAVYRNYKHLIIQRNIWLQHEYEEFDEVAKLIAYERLSSICVSIELLINVFTIGLSRINSEPIGKQSTTEDIKTVCNKTFNIAKDEAVGLVNCNFYQKGEWGDMIAQFIHEKFYVNGEPEIADVLNEIKKICQKTVDDLNNILRGLEDFLLKVQPEDQSKVIEEWCKREVIQAGPALQKYPSIIQFIAGHTKDGQIVVKVYLRNDDKEAESYFKNGSKMLKDTKFEFVCVNKNSKAILKEVEKITHHEKRAPAIDRSTLAKLGNVIQEEGIKIYAQYSNVIGIGISQVRCVGDMIINEPCIVLYCLDKNIIPFGEKPLPESIAGWPCDIREDFVMFGKCPRPCPSPSLNFPESGCSIGIPSVDSAGSVGFLVESKNPIYKMQCGFLTASHVAIDGFEVLYHHKSLLSMNHLLSTREHCIVHPSWLDSGNIDFRIGKVVESFIGNYGSNKRGLDFALVKNHICRQEEKDTLPVADDRQLFDGMSVIKTGRTTGTTVGVLKNNTLSVRVNKSFLSRGYFAFFNCYAIENTSNEIFFSEGDSGSGVFVKESDGALKPLGIAFAFLNSQTAVCRIDEIVKSLDLTIVKYRTSP</sequence>